<name>A0A2A4AHZ5_9CORY</name>
<dbReference type="InterPro" id="IPR002711">
    <property type="entry name" value="HNH"/>
</dbReference>
<dbReference type="Pfam" id="PF01844">
    <property type="entry name" value="HNH"/>
    <property type="match status" value="1"/>
</dbReference>
<evidence type="ECO:0000259" key="1">
    <source>
        <dbReference type="SMART" id="SM00507"/>
    </source>
</evidence>
<comment type="caution">
    <text evidence="2">The sequence shown here is derived from an EMBL/GenBank/DDBJ whole genome shotgun (WGS) entry which is preliminary data.</text>
</comment>
<proteinExistence type="predicted"/>
<keyword evidence="2" id="KW-0378">Hydrolase</keyword>
<evidence type="ECO:0000313" key="2">
    <source>
        <dbReference type="EMBL" id="PCC82121.1"/>
    </source>
</evidence>
<accession>A0A2A4AHZ5</accession>
<dbReference type="SMART" id="SM00507">
    <property type="entry name" value="HNHc"/>
    <property type="match status" value="1"/>
</dbReference>
<dbReference type="GO" id="GO:0004519">
    <property type="term" value="F:endonuclease activity"/>
    <property type="evidence" value="ECO:0007669"/>
    <property type="project" value="UniProtKB-KW"/>
</dbReference>
<gene>
    <name evidence="2" type="ORF">COM45_10455</name>
</gene>
<sequence>MNLQTYLQARARGVDLLAEAAALSKSEIMALGASPDDADHLIRLAEPYFGKTPYTRKQARALAGARRRGHGLSVLARIEKYVARVRNHHHAWDLRVELCHAPANNVDGLARARLRELLTPPQPQPQVSHTRYSNGLGAIRITDKAMTIEDFRAIISHADGALAGFRALVAGKSSGGAVKVSTSAIVYLDQLDRIVNGEGEEVTIELSNGAVVSGAQYIQRALAQHGEAVLVHPLAGPVDAFRTQRIANDKQRAILKAKFRECVWPGCSVPFDDCQIHHIEAWNHGGHTNLQNLVPLCAYHNGLNQDDPLGPAHRGRITLIDGRLAWLSPKTGRPLFLKHNLRPPP</sequence>
<dbReference type="GO" id="GO:0008270">
    <property type="term" value="F:zinc ion binding"/>
    <property type="evidence" value="ECO:0007669"/>
    <property type="project" value="InterPro"/>
</dbReference>
<feature type="domain" description="HNH nuclease" evidence="1">
    <location>
        <begin position="250"/>
        <end position="302"/>
    </location>
</feature>
<evidence type="ECO:0000313" key="3">
    <source>
        <dbReference type="Proteomes" id="UP000218690"/>
    </source>
</evidence>
<dbReference type="Proteomes" id="UP000218690">
    <property type="component" value="Unassembled WGS sequence"/>
</dbReference>
<keyword evidence="2" id="KW-0540">Nuclease</keyword>
<reference evidence="2 3" key="1">
    <citation type="submission" date="2017-09" db="EMBL/GenBank/DDBJ databases">
        <title>Draft Genome Sequence of Corynebacterium accolens AH4003.</title>
        <authorList>
            <person name="Chen Y."/>
            <person name="Oosthuysen W.F."/>
            <person name="Kelley S."/>
            <person name="Horswill A."/>
        </authorList>
    </citation>
    <scope>NUCLEOTIDE SEQUENCE [LARGE SCALE GENOMIC DNA]</scope>
    <source>
        <strain evidence="2 3">AH4003</strain>
    </source>
</reference>
<dbReference type="GO" id="GO:0003676">
    <property type="term" value="F:nucleic acid binding"/>
    <property type="evidence" value="ECO:0007669"/>
    <property type="project" value="InterPro"/>
</dbReference>
<organism evidence="2 3">
    <name type="scientific">Corynebacterium accolens</name>
    <dbReference type="NCBI Taxonomy" id="38284"/>
    <lineage>
        <taxon>Bacteria</taxon>
        <taxon>Bacillati</taxon>
        <taxon>Actinomycetota</taxon>
        <taxon>Actinomycetes</taxon>
        <taxon>Mycobacteriales</taxon>
        <taxon>Corynebacteriaceae</taxon>
        <taxon>Corynebacterium</taxon>
    </lineage>
</organism>
<dbReference type="EMBL" id="NWBP01000033">
    <property type="protein sequence ID" value="PCC82121.1"/>
    <property type="molecule type" value="Genomic_DNA"/>
</dbReference>
<dbReference type="CDD" id="cd00085">
    <property type="entry name" value="HNHc"/>
    <property type="match status" value="1"/>
</dbReference>
<dbReference type="Gene3D" id="1.10.30.50">
    <property type="match status" value="1"/>
</dbReference>
<dbReference type="AlphaFoldDB" id="A0A2A4AHZ5"/>
<keyword evidence="2" id="KW-0255">Endonuclease</keyword>
<protein>
    <submittedName>
        <fullName evidence="2">HNH endonuclease</fullName>
    </submittedName>
</protein>
<dbReference type="InterPro" id="IPR003615">
    <property type="entry name" value="HNH_nuc"/>
</dbReference>